<dbReference type="InterPro" id="IPR001547">
    <property type="entry name" value="Glyco_hydro_5"/>
</dbReference>
<gene>
    <name evidence="7" type="ORF">g.4394</name>
</gene>
<name>A0A1B6MS50_9HEMI</name>
<dbReference type="GO" id="GO:0009251">
    <property type="term" value="P:glucan catabolic process"/>
    <property type="evidence" value="ECO:0007669"/>
    <property type="project" value="TreeGrafter"/>
</dbReference>
<dbReference type="PANTHER" id="PTHR34142:SF1">
    <property type="entry name" value="GLYCOSIDE HYDROLASE FAMILY 5 DOMAIN-CONTAINING PROTEIN"/>
    <property type="match status" value="1"/>
</dbReference>
<dbReference type="PANTHER" id="PTHR34142">
    <property type="entry name" value="ENDO-BETA-1,4-GLUCANASE A"/>
    <property type="match status" value="1"/>
</dbReference>
<evidence type="ECO:0000256" key="5">
    <source>
        <dbReference type="SAM" id="SignalP"/>
    </source>
</evidence>
<evidence type="ECO:0000256" key="1">
    <source>
        <dbReference type="ARBA" id="ARBA00005641"/>
    </source>
</evidence>
<keyword evidence="2 4" id="KW-0378">Hydrolase</keyword>
<accession>A0A1B6MS50</accession>
<dbReference type="Gene3D" id="3.20.20.80">
    <property type="entry name" value="Glycosidases"/>
    <property type="match status" value="1"/>
</dbReference>
<feature type="signal peptide" evidence="5">
    <location>
        <begin position="1"/>
        <end position="31"/>
    </location>
</feature>
<evidence type="ECO:0000313" key="7">
    <source>
        <dbReference type="EMBL" id="JAT38715.1"/>
    </source>
</evidence>
<dbReference type="SUPFAM" id="SSF51445">
    <property type="entry name" value="(Trans)glycosidases"/>
    <property type="match status" value="1"/>
</dbReference>
<dbReference type="GO" id="GO:0004553">
    <property type="term" value="F:hydrolase activity, hydrolyzing O-glycosyl compounds"/>
    <property type="evidence" value="ECO:0007669"/>
    <property type="project" value="InterPro"/>
</dbReference>
<reference evidence="7" key="1">
    <citation type="submission" date="2015-11" db="EMBL/GenBank/DDBJ databases">
        <title>De novo transcriptome assembly of four potential Pierce s Disease insect vectors from Arizona vineyards.</title>
        <authorList>
            <person name="Tassone E.E."/>
        </authorList>
    </citation>
    <scope>NUCLEOTIDE SEQUENCE</scope>
</reference>
<protein>
    <recommendedName>
        <fullName evidence="6">Glycoside hydrolase family 5 domain-containing protein</fullName>
    </recommendedName>
</protein>
<evidence type="ECO:0000256" key="2">
    <source>
        <dbReference type="ARBA" id="ARBA00022801"/>
    </source>
</evidence>
<evidence type="ECO:0000256" key="3">
    <source>
        <dbReference type="ARBA" id="ARBA00023295"/>
    </source>
</evidence>
<keyword evidence="3 4" id="KW-0326">Glycosidase</keyword>
<organism evidence="7">
    <name type="scientific">Graphocephala atropunctata</name>
    <dbReference type="NCBI Taxonomy" id="36148"/>
    <lineage>
        <taxon>Eukaryota</taxon>
        <taxon>Metazoa</taxon>
        <taxon>Ecdysozoa</taxon>
        <taxon>Arthropoda</taxon>
        <taxon>Hexapoda</taxon>
        <taxon>Insecta</taxon>
        <taxon>Pterygota</taxon>
        <taxon>Neoptera</taxon>
        <taxon>Paraneoptera</taxon>
        <taxon>Hemiptera</taxon>
        <taxon>Auchenorrhyncha</taxon>
        <taxon>Membracoidea</taxon>
        <taxon>Cicadellidae</taxon>
        <taxon>Cicadellinae</taxon>
        <taxon>Cicadellini</taxon>
        <taxon>Graphocephala</taxon>
    </lineage>
</organism>
<dbReference type="EMBL" id="GEBQ01001262">
    <property type="protein sequence ID" value="JAT38715.1"/>
    <property type="molecule type" value="Transcribed_RNA"/>
</dbReference>
<dbReference type="InterPro" id="IPR017853">
    <property type="entry name" value="GH"/>
</dbReference>
<feature type="non-terminal residue" evidence="7">
    <location>
        <position position="1"/>
    </location>
</feature>
<sequence length="351" mass="39908">EVSLFFSRDTRMQMFTLVSLCLFWAQNVVQSTVSHKKLLRGVNRSGSEYSCVQNTGIFEGPVDDDSIKAMKTWNINSVRMPLNEDCWLGINNHPSAYTGANYRHAIINYVKRLRRKHMTVILELHWSDGLYKGPDQGVCYDKAAKCQKPMPDKENAPRFWKSVASHFKNDDYVIFDLFNEAYPDRAMKNKTEAWKCWRDGGDACSGFQYEVAGMADLLNAVRCTGAKNQVMIGGLSFANDLSRWLEFVPSDPANNIAASWHSYNFNPCNTEDCWESQIAPIVNKYPLIVGEIGENGCNHTYIDSLMKWLDSKNASYLGWTWNTWDCSSGPSLIDDYNGSPTKYGQGLKDHF</sequence>
<dbReference type="AlphaFoldDB" id="A0A1B6MS50"/>
<comment type="similarity">
    <text evidence="1 4">Belongs to the glycosyl hydrolase 5 (cellulase A) family.</text>
</comment>
<evidence type="ECO:0000259" key="6">
    <source>
        <dbReference type="Pfam" id="PF00150"/>
    </source>
</evidence>
<feature type="chain" id="PRO_5008588432" description="Glycoside hydrolase family 5 domain-containing protein" evidence="5">
    <location>
        <begin position="32"/>
        <end position="351"/>
    </location>
</feature>
<keyword evidence="5" id="KW-0732">Signal</keyword>
<dbReference type="Pfam" id="PF00150">
    <property type="entry name" value="Cellulase"/>
    <property type="match status" value="1"/>
</dbReference>
<evidence type="ECO:0000256" key="4">
    <source>
        <dbReference type="RuleBase" id="RU361153"/>
    </source>
</evidence>
<proteinExistence type="inferred from homology"/>
<feature type="domain" description="Glycoside hydrolase family 5" evidence="6">
    <location>
        <begin position="62"/>
        <end position="322"/>
    </location>
</feature>